<evidence type="ECO:0000256" key="4">
    <source>
        <dbReference type="ARBA" id="ARBA00006171"/>
    </source>
</evidence>
<comment type="function">
    <text evidence="10">Specifically catalyzes the dephosphorylation of 2-phosphoglycolate. Is involved in the dissimilation of the intracellular 2-phosphoglycolate formed during the DNA repair of 3'-phosphoglycolate ends, a major class of DNA lesions induced by oxidative stress.</text>
</comment>
<comment type="similarity">
    <text evidence="4 10">Belongs to the HAD-like hydrolase superfamily. CbbY/CbbZ/Gph/YieH family.</text>
</comment>
<sequence length="223" mass="24033">MKLPAGLQGVIVDLDGTMVDTAGDFVVALNRMLGDLALPPIDHAFVARTVGKGSEHLIRQTLARTQDAEGVHRLYEDAWAHYQHHYLAINGEHAAVFPGVIEGLRRLAALGLPLACLTNKPTAFALPLLERKGLAAYFRRAFGGDAFERKKPDPLPLLKTCEALGTEPARTLMIGDSINDAMAARAAGCPVVLVTYGYNHGEPVRSAPADGFVDRLDELEPAF</sequence>
<feature type="binding site" evidence="10">
    <location>
        <position position="13"/>
    </location>
    <ligand>
        <name>Mg(2+)</name>
        <dbReference type="ChEBI" id="CHEBI:18420"/>
    </ligand>
</feature>
<dbReference type="Gene3D" id="3.40.50.1000">
    <property type="entry name" value="HAD superfamily/HAD-like"/>
    <property type="match status" value="1"/>
</dbReference>
<evidence type="ECO:0000313" key="11">
    <source>
        <dbReference type="EMBL" id="MCM5682849.1"/>
    </source>
</evidence>
<comment type="pathway">
    <text evidence="3 10">Organic acid metabolism; glycolate biosynthesis; glycolate from 2-phosphoglycolate: step 1/1.</text>
</comment>
<dbReference type="InterPro" id="IPR006439">
    <property type="entry name" value="HAD-SF_hydro_IA"/>
</dbReference>
<dbReference type="InterPro" id="IPR041492">
    <property type="entry name" value="HAD_2"/>
</dbReference>
<dbReference type="NCBIfam" id="TIGR01449">
    <property type="entry name" value="PGP_bact"/>
    <property type="match status" value="1"/>
</dbReference>
<feature type="active site" description="Nucleophile" evidence="10">
    <location>
        <position position="13"/>
    </location>
</feature>
<dbReference type="RefSeq" id="WP_251781392.1">
    <property type="nucleotide sequence ID" value="NZ_JAMKFE010000025.1"/>
</dbReference>
<dbReference type="SFLD" id="SFLDG01135">
    <property type="entry name" value="C1.5.6:_HAD__Beta-PGM__Phospha"/>
    <property type="match status" value="1"/>
</dbReference>
<dbReference type="EMBL" id="JAMKFE010000025">
    <property type="protein sequence ID" value="MCM5682849.1"/>
    <property type="molecule type" value="Genomic_DNA"/>
</dbReference>
<evidence type="ECO:0000256" key="8">
    <source>
        <dbReference type="ARBA" id="ARBA00022842"/>
    </source>
</evidence>
<dbReference type="EC" id="3.1.3.18" evidence="5 10"/>
<evidence type="ECO:0000256" key="9">
    <source>
        <dbReference type="ARBA" id="ARBA00023277"/>
    </source>
</evidence>
<keyword evidence="7 10" id="KW-0378">Hydrolase</keyword>
<dbReference type="NCBIfam" id="TIGR01509">
    <property type="entry name" value="HAD-SF-IA-v3"/>
    <property type="match status" value="1"/>
</dbReference>
<evidence type="ECO:0000256" key="10">
    <source>
        <dbReference type="HAMAP-Rule" id="MF_00495"/>
    </source>
</evidence>
<keyword evidence="8 10" id="KW-0460">Magnesium</keyword>
<dbReference type="InterPro" id="IPR023214">
    <property type="entry name" value="HAD_sf"/>
</dbReference>
<accession>A0ABT0YWW8</accession>
<keyword evidence="12" id="KW-1185">Reference proteome</keyword>
<dbReference type="InterPro" id="IPR037512">
    <property type="entry name" value="PGPase_prok"/>
</dbReference>
<dbReference type="PANTHER" id="PTHR43434">
    <property type="entry name" value="PHOSPHOGLYCOLATE PHOSPHATASE"/>
    <property type="match status" value="1"/>
</dbReference>
<comment type="catalytic activity">
    <reaction evidence="1 10">
        <text>2-phosphoglycolate + H2O = glycolate + phosphate</text>
        <dbReference type="Rhea" id="RHEA:14369"/>
        <dbReference type="ChEBI" id="CHEBI:15377"/>
        <dbReference type="ChEBI" id="CHEBI:29805"/>
        <dbReference type="ChEBI" id="CHEBI:43474"/>
        <dbReference type="ChEBI" id="CHEBI:58033"/>
        <dbReference type="EC" id="3.1.3.18"/>
    </reaction>
</comment>
<keyword evidence="9 10" id="KW-0119">Carbohydrate metabolism</keyword>
<evidence type="ECO:0000256" key="7">
    <source>
        <dbReference type="ARBA" id="ARBA00022801"/>
    </source>
</evidence>
<dbReference type="GO" id="GO:0008967">
    <property type="term" value="F:phosphoglycolate phosphatase activity"/>
    <property type="evidence" value="ECO:0007669"/>
    <property type="project" value="UniProtKB-EC"/>
</dbReference>
<dbReference type="InterPro" id="IPR036412">
    <property type="entry name" value="HAD-like_sf"/>
</dbReference>
<dbReference type="PRINTS" id="PR00413">
    <property type="entry name" value="HADHALOGNASE"/>
</dbReference>
<reference evidence="11" key="1">
    <citation type="submission" date="2022-05" db="EMBL/GenBank/DDBJ databases">
        <title>Schlegelella sp. nov., isolated from mangrove soil.</title>
        <authorList>
            <person name="Liu Y."/>
            <person name="Ge X."/>
            <person name="Liu W."/>
        </authorList>
    </citation>
    <scope>NUCLEOTIDE SEQUENCE</scope>
    <source>
        <strain evidence="11">S2-27</strain>
    </source>
</reference>
<dbReference type="SFLD" id="SFLDG01129">
    <property type="entry name" value="C1.5:_HAD__Beta-PGM__Phosphata"/>
    <property type="match status" value="1"/>
</dbReference>
<dbReference type="Pfam" id="PF13419">
    <property type="entry name" value="HAD_2"/>
    <property type="match status" value="1"/>
</dbReference>
<name>A0ABT0YWW8_9BURK</name>
<dbReference type="NCBIfam" id="TIGR01549">
    <property type="entry name" value="HAD-SF-IA-v1"/>
    <property type="match status" value="1"/>
</dbReference>
<feature type="binding site" evidence="10">
    <location>
        <position position="15"/>
    </location>
    <ligand>
        <name>Mg(2+)</name>
        <dbReference type="ChEBI" id="CHEBI:18420"/>
    </ligand>
</feature>
<dbReference type="InterPro" id="IPR050155">
    <property type="entry name" value="HAD-like_hydrolase_sf"/>
</dbReference>
<dbReference type="HAMAP" id="MF_00495">
    <property type="entry name" value="GPH_hydrolase_bact"/>
    <property type="match status" value="1"/>
</dbReference>
<dbReference type="Gene3D" id="1.10.150.240">
    <property type="entry name" value="Putative phosphatase, domain 2"/>
    <property type="match status" value="1"/>
</dbReference>
<protein>
    <recommendedName>
        <fullName evidence="5 10">Phosphoglycolate phosphatase</fullName>
        <shortName evidence="10">PGP</shortName>
        <shortName evidence="10">PGPase</shortName>
        <ecNumber evidence="5 10">3.1.3.18</ecNumber>
    </recommendedName>
</protein>
<organism evidence="11 12">
    <name type="scientific">Caldimonas mangrovi</name>
    <dbReference type="NCBI Taxonomy" id="2944811"/>
    <lineage>
        <taxon>Bacteria</taxon>
        <taxon>Pseudomonadati</taxon>
        <taxon>Pseudomonadota</taxon>
        <taxon>Betaproteobacteria</taxon>
        <taxon>Burkholderiales</taxon>
        <taxon>Sphaerotilaceae</taxon>
        <taxon>Caldimonas</taxon>
    </lineage>
</organism>
<dbReference type="Proteomes" id="UP001165541">
    <property type="component" value="Unassembled WGS sequence"/>
</dbReference>
<evidence type="ECO:0000256" key="1">
    <source>
        <dbReference type="ARBA" id="ARBA00000830"/>
    </source>
</evidence>
<feature type="binding site" evidence="10">
    <location>
        <position position="176"/>
    </location>
    <ligand>
        <name>Mg(2+)</name>
        <dbReference type="ChEBI" id="CHEBI:18420"/>
    </ligand>
</feature>
<evidence type="ECO:0000256" key="2">
    <source>
        <dbReference type="ARBA" id="ARBA00001946"/>
    </source>
</evidence>
<dbReference type="PANTHER" id="PTHR43434:SF1">
    <property type="entry name" value="PHOSPHOGLYCOLATE PHOSPHATASE"/>
    <property type="match status" value="1"/>
</dbReference>
<dbReference type="InterPro" id="IPR023198">
    <property type="entry name" value="PGP-like_dom2"/>
</dbReference>
<dbReference type="SUPFAM" id="SSF56784">
    <property type="entry name" value="HAD-like"/>
    <property type="match status" value="1"/>
</dbReference>
<keyword evidence="6 10" id="KW-0479">Metal-binding</keyword>
<dbReference type="SFLD" id="SFLDS00003">
    <property type="entry name" value="Haloacid_Dehalogenase"/>
    <property type="match status" value="1"/>
</dbReference>
<evidence type="ECO:0000256" key="5">
    <source>
        <dbReference type="ARBA" id="ARBA00013078"/>
    </source>
</evidence>
<evidence type="ECO:0000256" key="3">
    <source>
        <dbReference type="ARBA" id="ARBA00004818"/>
    </source>
</evidence>
<evidence type="ECO:0000256" key="6">
    <source>
        <dbReference type="ARBA" id="ARBA00022723"/>
    </source>
</evidence>
<comment type="cofactor">
    <cofactor evidence="2 10">
        <name>Mg(2+)</name>
        <dbReference type="ChEBI" id="CHEBI:18420"/>
    </cofactor>
</comment>
<proteinExistence type="inferred from homology"/>
<comment type="caution">
    <text evidence="11">The sequence shown here is derived from an EMBL/GenBank/DDBJ whole genome shotgun (WGS) entry which is preliminary data.</text>
</comment>
<gene>
    <name evidence="11" type="primary">gph</name>
    <name evidence="11" type="ORF">M8A51_25270</name>
</gene>
<evidence type="ECO:0000313" key="12">
    <source>
        <dbReference type="Proteomes" id="UP001165541"/>
    </source>
</evidence>